<evidence type="ECO:0000313" key="3">
    <source>
        <dbReference type="Proteomes" id="UP000789595"/>
    </source>
</evidence>
<proteinExistence type="predicted"/>
<keyword evidence="3" id="KW-1185">Reference proteome</keyword>
<comment type="caution">
    <text evidence="2">The sequence shown here is derived from an EMBL/GenBank/DDBJ whole genome shotgun (WGS) entry which is preliminary data.</text>
</comment>
<dbReference type="EMBL" id="CAKKNE010000004">
    <property type="protein sequence ID" value="CAH0374555.1"/>
    <property type="molecule type" value="Genomic_DNA"/>
</dbReference>
<organism evidence="2 3">
    <name type="scientific">Pelagomonas calceolata</name>
    <dbReference type="NCBI Taxonomy" id="35677"/>
    <lineage>
        <taxon>Eukaryota</taxon>
        <taxon>Sar</taxon>
        <taxon>Stramenopiles</taxon>
        <taxon>Ochrophyta</taxon>
        <taxon>Pelagophyceae</taxon>
        <taxon>Pelagomonadales</taxon>
        <taxon>Pelagomonadaceae</taxon>
        <taxon>Pelagomonas</taxon>
    </lineage>
</organism>
<evidence type="ECO:0000256" key="1">
    <source>
        <dbReference type="SAM" id="MobiDB-lite"/>
    </source>
</evidence>
<reference evidence="2" key="1">
    <citation type="submission" date="2021-11" db="EMBL/GenBank/DDBJ databases">
        <authorList>
            <consortium name="Genoscope - CEA"/>
            <person name="William W."/>
        </authorList>
    </citation>
    <scope>NUCLEOTIDE SEQUENCE</scope>
</reference>
<dbReference type="AlphaFoldDB" id="A0A8J2SPV6"/>
<dbReference type="Proteomes" id="UP000789595">
    <property type="component" value="Unassembled WGS sequence"/>
</dbReference>
<feature type="region of interest" description="Disordered" evidence="1">
    <location>
        <begin position="1"/>
        <end position="30"/>
    </location>
</feature>
<name>A0A8J2SPV6_9STRA</name>
<sequence>MIRAAAKMWSGVQDSEPPQPRRSSINLKPWWSQGAAETHAATRSGIRARDSRLVDNRWVLEGPAPAWFRGAEHLREGTPLALSDAFRVTQMLSAGDADDLEALLRVQVHRDPAARSAPAFAVESDPAAFRQEVSDDADVYWGPDGLLGVAGRDVGRNRHYQLVERPSPAHGPRFVANALSLCQRQASRPKRARPAPLLPLSPQLKRARSLASVDNFHDIDAAHALAELVSA</sequence>
<gene>
    <name evidence="2" type="ORF">PECAL_4P18470</name>
</gene>
<accession>A0A8J2SPV6</accession>
<protein>
    <submittedName>
        <fullName evidence="2">Uncharacterized protein</fullName>
    </submittedName>
</protein>
<evidence type="ECO:0000313" key="2">
    <source>
        <dbReference type="EMBL" id="CAH0374555.1"/>
    </source>
</evidence>